<keyword evidence="3" id="KW-0687">Ribonucleoprotein</keyword>
<sequence>MRCWRSVISDKGEVVLNATGFTVCCIILSEMRLSAVIHLRRIINSPYHPFEVIPKPDIWPSRERLRRFIAWQYGSLRTTVKGGYRKQNKIFHYMSMQREDAPKLEKFYAEERLRTALAEHHFEYEPFKNMLGKAHILLDNVILSQLAIYEPRTFKSLVMVTKQMALEEGRSVIADVEQNYVETEPSLFGTPFPHAKQYPRGASENHKVKPRQLKPSEY</sequence>
<proteinExistence type="inferred from homology"/>
<keyword evidence="6" id="KW-1185">Reference proteome</keyword>
<dbReference type="GO" id="GO:0003735">
    <property type="term" value="F:structural constituent of ribosome"/>
    <property type="evidence" value="ECO:0007669"/>
    <property type="project" value="InterPro"/>
</dbReference>
<dbReference type="Gene3D" id="1.10.1900.20">
    <property type="entry name" value="Ribosomal protein L20"/>
    <property type="match status" value="1"/>
</dbReference>
<comment type="similarity">
    <text evidence="1">Belongs to the bacterial ribosomal protein bL20 family.</text>
</comment>
<dbReference type="GO" id="GO:0006412">
    <property type="term" value="P:translation"/>
    <property type="evidence" value="ECO:0007669"/>
    <property type="project" value="InterPro"/>
</dbReference>
<name>A0A0M3JUK8_ANISI</name>
<protein>
    <submittedName>
        <fullName evidence="7">39S ribosomal protein L20, mitochondrial</fullName>
    </submittedName>
</protein>
<dbReference type="OrthoDB" id="10251781at2759"/>
<dbReference type="InterPro" id="IPR005813">
    <property type="entry name" value="Ribosomal_bL20"/>
</dbReference>
<evidence type="ECO:0000256" key="2">
    <source>
        <dbReference type="ARBA" id="ARBA00022980"/>
    </source>
</evidence>
<evidence type="ECO:0000256" key="4">
    <source>
        <dbReference type="SAM" id="MobiDB-lite"/>
    </source>
</evidence>
<dbReference type="InterPro" id="IPR035566">
    <property type="entry name" value="Ribosomal_protein_bL20_C"/>
</dbReference>
<evidence type="ECO:0000256" key="1">
    <source>
        <dbReference type="ARBA" id="ARBA00007698"/>
    </source>
</evidence>
<dbReference type="GO" id="GO:0005840">
    <property type="term" value="C:ribosome"/>
    <property type="evidence" value="ECO:0007669"/>
    <property type="project" value="UniProtKB-KW"/>
</dbReference>
<dbReference type="SUPFAM" id="SSF74731">
    <property type="entry name" value="Ribosomal protein L20"/>
    <property type="match status" value="1"/>
</dbReference>
<accession>A0A0M3JUK8</accession>
<keyword evidence="2" id="KW-0689">Ribosomal protein</keyword>
<dbReference type="Proteomes" id="UP000267096">
    <property type="component" value="Unassembled WGS sequence"/>
</dbReference>
<evidence type="ECO:0000313" key="6">
    <source>
        <dbReference type="Proteomes" id="UP000267096"/>
    </source>
</evidence>
<dbReference type="GO" id="GO:1990904">
    <property type="term" value="C:ribonucleoprotein complex"/>
    <property type="evidence" value="ECO:0007669"/>
    <property type="project" value="UniProtKB-KW"/>
</dbReference>
<dbReference type="Pfam" id="PF00453">
    <property type="entry name" value="Ribosomal_L20"/>
    <property type="match status" value="1"/>
</dbReference>
<gene>
    <name evidence="5" type="ORF">ASIM_LOCUS11338</name>
</gene>
<evidence type="ECO:0000313" key="5">
    <source>
        <dbReference type="EMBL" id="VDK44838.1"/>
    </source>
</evidence>
<dbReference type="GO" id="GO:0019843">
    <property type="term" value="F:rRNA binding"/>
    <property type="evidence" value="ECO:0007669"/>
    <property type="project" value="InterPro"/>
</dbReference>
<dbReference type="WBParaSite" id="ASIM_0001187201-mRNA-1">
    <property type="protein sequence ID" value="ASIM_0001187201-mRNA-1"/>
    <property type="gene ID" value="ASIM_0001187201"/>
</dbReference>
<feature type="region of interest" description="Disordered" evidence="4">
    <location>
        <begin position="192"/>
        <end position="218"/>
    </location>
</feature>
<evidence type="ECO:0000256" key="3">
    <source>
        <dbReference type="ARBA" id="ARBA00023274"/>
    </source>
</evidence>
<reference evidence="5 6" key="2">
    <citation type="submission" date="2018-11" db="EMBL/GenBank/DDBJ databases">
        <authorList>
            <consortium name="Pathogen Informatics"/>
        </authorList>
    </citation>
    <scope>NUCLEOTIDE SEQUENCE [LARGE SCALE GENOMIC DNA]</scope>
</reference>
<dbReference type="EMBL" id="UYRR01031060">
    <property type="protein sequence ID" value="VDK44838.1"/>
    <property type="molecule type" value="Genomic_DNA"/>
</dbReference>
<dbReference type="AlphaFoldDB" id="A0A0M3JUK8"/>
<dbReference type="PANTHER" id="PTHR10986">
    <property type="entry name" value="39S RIBOSOMAL PROTEIN L20"/>
    <property type="match status" value="1"/>
</dbReference>
<organism evidence="7">
    <name type="scientific">Anisakis simplex</name>
    <name type="common">Herring worm</name>
    <dbReference type="NCBI Taxonomy" id="6269"/>
    <lineage>
        <taxon>Eukaryota</taxon>
        <taxon>Metazoa</taxon>
        <taxon>Ecdysozoa</taxon>
        <taxon>Nematoda</taxon>
        <taxon>Chromadorea</taxon>
        <taxon>Rhabditida</taxon>
        <taxon>Spirurina</taxon>
        <taxon>Ascaridomorpha</taxon>
        <taxon>Ascaridoidea</taxon>
        <taxon>Anisakidae</taxon>
        <taxon>Anisakis</taxon>
        <taxon>Anisakis simplex complex</taxon>
    </lineage>
</organism>
<evidence type="ECO:0000313" key="7">
    <source>
        <dbReference type="WBParaSite" id="ASIM_0001187201-mRNA-1"/>
    </source>
</evidence>
<reference evidence="7" key="1">
    <citation type="submission" date="2017-02" db="UniProtKB">
        <authorList>
            <consortium name="WormBaseParasite"/>
        </authorList>
    </citation>
    <scope>IDENTIFICATION</scope>
</reference>